<comment type="caution">
    <text evidence="2">The sequence shown here is derived from an EMBL/GenBank/DDBJ whole genome shotgun (WGS) entry which is preliminary data.</text>
</comment>
<dbReference type="Gene3D" id="3.80.10.10">
    <property type="entry name" value="Ribonuclease Inhibitor"/>
    <property type="match status" value="2"/>
</dbReference>
<dbReference type="OrthoDB" id="122245at2759"/>
<evidence type="ECO:0000313" key="2">
    <source>
        <dbReference type="EMBL" id="KAF5184745.1"/>
    </source>
</evidence>
<dbReference type="PANTHER" id="PTHR33463:SF218">
    <property type="entry name" value="DISEASE RESISTANCE PROTEIN RPS2-LIKE"/>
    <property type="match status" value="1"/>
</dbReference>
<sequence length="709" mass="81715">MKTAFGFVQVMLKELRDHFLFDDDISIDEVVEVMLYADRTSEVVDIVRRFVESILCISDRFDVEAKKRISVKAVKSLSPQVLFKLSTIKFSPDIKELPEDIFDNMPNVRFIDFSNTSIKSFPSSMLCLSNLRFLNLRFCKVLDLLQLCSITYFKKIELLDLSGTLFKEFPGNIFEGLDSLRLLDLSKCSQLLSLPSSIFCLINLEHLYLRSCKNLSVLPSSIQGWEKLQVLEMTETKLIEIPEQFFKNMNSLKQLDLSSNLHLTSIHTSLHDVDHIVTSSFPNLQILNLSYVPVRQLSLKNCPSLETIALLSNKNLEKLDLSSTNLKKFPIQGDDQDFDSLKQLELLNTKHLITIDWKDIKWLPQEVNWAQCGDGTTSHMYIRPFQQSRDGVFISVGDADIFHTLTPSSKLWKKSLSQFVVYVCPCEERGRGKTLTPRRATLRYDDIFSKIKRSIPSYERCLEIERVNKLPKGISGILSHAQFFILHDEKIIMRLSDLGIKNMGALRECLLERCHAMQAVFSVGAKVQNQPMLMCLEKIQISNLMKLTHMCESGRKLEHRSFGRLKHIQIEHCPQLVNVFSTSVCLKSLEVLEIKFCPRLEEIFSGKENEEGSLPQLKTLCLLELPALKNIIHNVWLVSLEKAQIKGCPRLRELPLRSDRNIQNNNQKVPRIVVKCELECWEQLEWKDKNVKQQVSFIDWQPFQTPKQG</sequence>
<dbReference type="Pfam" id="PF23247">
    <property type="entry name" value="LRR_RPS2"/>
    <property type="match status" value="1"/>
</dbReference>
<organism evidence="2 3">
    <name type="scientific">Thalictrum thalictroides</name>
    <name type="common">Rue-anemone</name>
    <name type="synonym">Anemone thalictroides</name>
    <dbReference type="NCBI Taxonomy" id="46969"/>
    <lineage>
        <taxon>Eukaryota</taxon>
        <taxon>Viridiplantae</taxon>
        <taxon>Streptophyta</taxon>
        <taxon>Embryophyta</taxon>
        <taxon>Tracheophyta</taxon>
        <taxon>Spermatophyta</taxon>
        <taxon>Magnoliopsida</taxon>
        <taxon>Ranunculales</taxon>
        <taxon>Ranunculaceae</taxon>
        <taxon>Thalictroideae</taxon>
        <taxon>Thalictrum</taxon>
    </lineage>
</organism>
<reference evidence="2 3" key="1">
    <citation type="submission" date="2020-06" db="EMBL/GenBank/DDBJ databases">
        <title>Transcriptomic and genomic resources for Thalictrum thalictroides and T. hernandezii: Facilitating candidate gene discovery in an emerging model plant lineage.</title>
        <authorList>
            <person name="Arias T."/>
            <person name="Riano-Pachon D.M."/>
            <person name="Di Stilio V.S."/>
        </authorList>
    </citation>
    <scope>NUCLEOTIDE SEQUENCE [LARGE SCALE GENOMIC DNA]</scope>
    <source>
        <strain evidence="3">cv. WT478/WT964</strain>
        <tissue evidence="2">Leaves</tissue>
    </source>
</reference>
<dbReference type="InterPro" id="IPR001611">
    <property type="entry name" value="Leu-rich_rpt"/>
</dbReference>
<feature type="domain" description="Disease resistance protein At4g27190-like leucine-rich repeats" evidence="1">
    <location>
        <begin position="503"/>
        <end position="584"/>
    </location>
</feature>
<dbReference type="SUPFAM" id="SSF52058">
    <property type="entry name" value="L domain-like"/>
    <property type="match status" value="1"/>
</dbReference>
<accession>A0A7J6VKR0</accession>
<dbReference type="EMBL" id="JABWDY010031650">
    <property type="protein sequence ID" value="KAF5184745.1"/>
    <property type="molecule type" value="Genomic_DNA"/>
</dbReference>
<keyword evidence="3" id="KW-1185">Reference proteome</keyword>
<evidence type="ECO:0000259" key="1">
    <source>
        <dbReference type="Pfam" id="PF23247"/>
    </source>
</evidence>
<dbReference type="AlphaFoldDB" id="A0A7J6VKR0"/>
<dbReference type="InterPro" id="IPR032675">
    <property type="entry name" value="LRR_dom_sf"/>
</dbReference>
<protein>
    <submittedName>
        <fullName evidence="2">Nb-arc domain-containing disease resistance protein</fullName>
    </submittedName>
</protein>
<dbReference type="Proteomes" id="UP000554482">
    <property type="component" value="Unassembled WGS sequence"/>
</dbReference>
<proteinExistence type="predicted"/>
<dbReference type="InterPro" id="IPR057135">
    <property type="entry name" value="At4g27190-like_LRR"/>
</dbReference>
<dbReference type="PANTHER" id="PTHR33463">
    <property type="entry name" value="NB-ARC DOMAIN-CONTAINING PROTEIN-RELATED"/>
    <property type="match status" value="1"/>
</dbReference>
<name>A0A7J6VKR0_THATH</name>
<dbReference type="Pfam" id="PF13855">
    <property type="entry name" value="LRR_8"/>
    <property type="match status" value="1"/>
</dbReference>
<gene>
    <name evidence="2" type="ORF">FRX31_025668</name>
</gene>
<dbReference type="InterPro" id="IPR050905">
    <property type="entry name" value="Plant_NBS-LRR"/>
</dbReference>
<evidence type="ECO:0000313" key="3">
    <source>
        <dbReference type="Proteomes" id="UP000554482"/>
    </source>
</evidence>